<dbReference type="EMBL" id="JAQNDL010000002">
    <property type="protein sequence ID" value="MDC0718986.1"/>
    <property type="molecule type" value="Genomic_DNA"/>
</dbReference>
<protein>
    <submittedName>
        <fullName evidence="2">Uncharacterized protein</fullName>
    </submittedName>
</protein>
<accession>A0ABT5DZJ5</accession>
<reference evidence="2 3" key="1">
    <citation type="submission" date="2022-11" db="EMBL/GenBank/DDBJ databases">
        <title>Minimal conservation of predation-associated metabolite biosynthetic gene clusters underscores biosynthetic potential of Myxococcota including descriptions for ten novel species: Archangium lansinium sp. nov., Myxococcus landrumus sp. nov., Nannocystis bai.</title>
        <authorList>
            <person name="Ahearne A."/>
            <person name="Stevens C."/>
            <person name="Dowd S."/>
        </authorList>
    </citation>
    <scope>NUCLEOTIDE SEQUENCE [LARGE SCALE GENOMIC DNA]</scope>
    <source>
        <strain evidence="2 3">BB15-2</strain>
    </source>
</reference>
<evidence type="ECO:0000313" key="3">
    <source>
        <dbReference type="Proteomes" id="UP001221686"/>
    </source>
</evidence>
<proteinExistence type="predicted"/>
<evidence type="ECO:0000256" key="1">
    <source>
        <dbReference type="SAM" id="MobiDB-lite"/>
    </source>
</evidence>
<dbReference type="RefSeq" id="WP_272087497.1">
    <property type="nucleotide sequence ID" value="NZ_JAQNDL010000002.1"/>
</dbReference>
<sequence>MPALLEPIAAGQTRFHLQGLAPDARGVACGRETLVAFPSLDRLVAFLGAYSEECSLDELIPTMTIERARREGGGHALLMRCAGTDSYALDRLGRLSLAVHGQLFTGSGTVFVRYRDRMAPFGYDLAGSTTTAASPEEVLVVDFDVAARYRALDRLDPVELIQRLSLRQIPLPLAGIASDPQLCGLHEIALVLVAPGLSDRVLSYLWSNQVPLAGVRVALAGERRASLLVRLRQPSGQVLDVLHGIPGVELLAPVSQRAAVEIGYRHPIHLASASSCLPGDEMYLFRGRVGRVERLDGAPQFIDGAHLVRSETAARVHEPGDARGTAVQALKVELRLRPTASIREPRGALIRWEQAGLLRRLIYLIPPMALAAARLAVLPQGMLVLTGSSLGGAAGLAAGVGAAAIIPLGMRIVEVAPGVLVPDGFELWPHVRPQLVRELLGLEAADHALFLGTEQSPLRLRPDHLAPLDAAMMSRLELAVIEASPSETPTSGPATLQNERLGRFALWGFGEAGRGGRAVAVEEPSETPELPPGRES</sequence>
<feature type="region of interest" description="Disordered" evidence="1">
    <location>
        <begin position="517"/>
        <end position="536"/>
    </location>
</feature>
<dbReference type="Proteomes" id="UP001221686">
    <property type="component" value="Unassembled WGS sequence"/>
</dbReference>
<evidence type="ECO:0000313" key="2">
    <source>
        <dbReference type="EMBL" id="MDC0718986.1"/>
    </source>
</evidence>
<gene>
    <name evidence="2" type="ORF">POL25_18930</name>
</gene>
<name>A0ABT5DZJ5_9BACT</name>
<organism evidence="2 3">
    <name type="scientific">Nannocystis bainbridge</name>
    <dbReference type="NCBI Taxonomy" id="2995303"/>
    <lineage>
        <taxon>Bacteria</taxon>
        <taxon>Pseudomonadati</taxon>
        <taxon>Myxococcota</taxon>
        <taxon>Polyangia</taxon>
        <taxon>Nannocystales</taxon>
        <taxon>Nannocystaceae</taxon>
        <taxon>Nannocystis</taxon>
    </lineage>
</organism>
<comment type="caution">
    <text evidence="2">The sequence shown here is derived from an EMBL/GenBank/DDBJ whole genome shotgun (WGS) entry which is preliminary data.</text>
</comment>
<keyword evidence="3" id="KW-1185">Reference proteome</keyword>